<dbReference type="InterPro" id="IPR016208">
    <property type="entry name" value="Ald_Oxase/xanthine_DH-like"/>
</dbReference>
<organism evidence="5 6">
    <name type="scientific">Vreelandella titanicae</name>
    <dbReference type="NCBI Taxonomy" id="664683"/>
    <lineage>
        <taxon>Bacteria</taxon>
        <taxon>Pseudomonadati</taxon>
        <taxon>Pseudomonadota</taxon>
        <taxon>Gammaproteobacteria</taxon>
        <taxon>Oceanospirillales</taxon>
        <taxon>Halomonadaceae</taxon>
        <taxon>Vreelandella</taxon>
    </lineage>
</organism>
<keyword evidence="3" id="KW-0560">Oxidoreductase</keyword>
<evidence type="ECO:0000256" key="2">
    <source>
        <dbReference type="ARBA" id="ARBA00022505"/>
    </source>
</evidence>
<dbReference type="Pfam" id="PF20256">
    <property type="entry name" value="MoCoBD_2"/>
    <property type="match status" value="1"/>
</dbReference>
<dbReference type="SUPFAM" id="SSF56003">
    <property type="entry name" value="Molybdenum cofactor-binding domain"/>
    <property type="match status" value="1"/>
</dbReference>
<evidence type="ECO:0000256" key="3">
    <source>
        <dbReference type="ARBA" id="ARBA00023002"/>
    </source>
</evidence>
<comment type="caution">
    <text evidence="5">The sequence shown here is derived from an EMBL/GenBank/DDBJ whole genome shotgun (WGS) entry which is preliminary data.</text>
</comment>
<dbReference type="InterPro" id="IPR008274">
    <property type="entry name" value="AldOxase/xan_DH_MoCoBD1"/>
</dbReference>
<evidence type="ECO:0000259" key="4">
    <source>
        <dbReference type="SMART" id="SM01008"/>
    </source>
</evidence>
<dbReference type="AlphaFoldDB" id="A0A558JCE5"/>
<dbReference type="PANTHER" id="PTHR11908">
    <property type="entry name" value="XANTHINE DEHYDROGENASE"/>
    <property type="match status" value="1"/>
</dbReference>
<dbReference type="Proteomes" id="UP000317288">
    <property type="component" value="Unassembled WGS sequence"/>
</dbReference>
<dbReference type="GO" id="GO:0016491">
    <property type="term" value="F:oxidoreductase activity"/>
    <property type="evidence" value="ECO:0007669"/>
    <property type="project" value="UniProtKB-KW"/>
</dbReference>
<dbReference type="GO" id="GO:0005506">
    <property type="term" value="F:iron ion binding"/>
    <property type="evidence" value="ECO:0007669"/>
    <property type="project" value="InterPro"/>
</dbReference>
<proteinExistence type="inferred from homology"/>
<dbReference type="EMBL" id="VNFE01000002">
    <property type="protein sequence ID" value="TVU91295.1"/>
    <property type="molecule type" value="Genomic_DNA"/>
</dbReference>
<dbReference type="InterPro" id="IPR036856">
    <property type="entry name" value="Ald_Oxase/Xan_DH_a/b_sf"/>
</dbReference>
<gene>
    <name evidence="5" type="ORF">FQP89_07170</name>
</gene>
<accession>A0A558JCE5</accession>
<dbReference type="SUPFAM" id="SSF54665">
    <property type="entry name" value="CO dehydrogenase molybdoprotein N-domain-like"/>
    <property type="match status" value="1"/>
</dbReference>
<evidence type="ECO:0000256" key="1">
    <source>
        <dbReference type="ARBA" id="ARBA00006849"/>
    </source>
</evidence>
<evidence type="ECO:0000313" key="5">
    <source>
        <dbReference type="EMBL" id="TVU91295.1"/>
    </source>
</evidence>
<name>A0A558JCE5_9GAMM</name>
<dbReference type="Pfam" id="PF01315">
    <property type="entry name" value="Ald_Xan_dh_C"/>
    <property type="match status" value="1"/>
</dbReference>
<comment type="similarity">
    <text evidence="1">Belongs to the xanthine dehydrogenase family.</text>
</comment>
<dbReference type="SMART" id="SM01008">
    <property type="entry name" value="Ald_Xan_dh_C"/>
    <property type="match status" value="1"/>
</dbReference>
<dbReference type="Gene3D" id="3.90.1170.50">
    <property type="entry name" value="Aldehyde oxidase/xanthine dehydrogenase, a/b hammerhead"/>
    <property type="match status" value="1"/>
</dbReference>
<dbReference type="PANTHER" id="PTHR11908:SF132">
    <property type="entry name" value="ALDEHYDE OXIDASE 1-RELATED"/>
    <property type="match status" value="1"/>
</dbReference>
<protein>
    <submittedName>
        <fullName evidence="5">Xanthine dehydrogenase family protein molybdopterin-binding subunit</fullName>
    </submittedName>
</protein>
<dbReference type="Gene3D" id="3.30.365.10">
    <property type="entry name" value="Aldehyde oxidase/xanthine dehydrogenase, molybdopterin binding domain"/>
    <property type="match status" value="4"/>
</dbReference>
<keyword evidence="2" id="KW-0500">Molybdenum</keyword>
<sequence>MTLQTTPDRPRIDAREKVLGRALYAADIALDGLLHAITVPATIAKGRVTAIDTALAIAEPGVVRVYTHEDFADDIAVTPATLGGNQPGLQPMTGTMIRFRGQPVALVVAETLEAACEAARLVRVSYRVEPFTATMDELGSEAEPYEITAEVGDAHAALQAAEVTVDVVYAQAQNHHNPIELISTTAYWRAGKLTILEGTQNTSAIKFGTAGALGFDPSTVDAISPYVGGAFGQKTVLQLQSALVSRAAVLLGRPVKLVMPRAQLFHTAAYRPRSNHRIQLGASRDGRLVATIYESDQQNARYDHFYGTSHNEMVSHLYGIANWLGRERLIRVDTSPPGYMRAPHEHPASFAIESAIDELAYSLEMDPIALRLVNDTDHDPITGKPFSSRTLARCLERGAELFGWDRRSSAPRTMTTEDGTLIGWGVAAGAYKGSMCPAIARLRIQANGVTRLFITGHEMGQGIRSAIAAELMEVLTINPDKLDIQLGDTTVAAQHLTAGSWGTGSAVPATRAVAEKMKVALTNLVGELREDDDVHRKLMAAKRPMLEVEVEQLGLDQTPAALDRMRQGAPATAGPIYDELVAFSWIAHFVEVHVDPTTMRVRVPRVVSVADCGRVMNRRTATSQVQGGVVWGIGAALQETAEIDPRYGFIQNNDLADYVVPVNADIGNITIELLDIPDPQLNASGVKGIGEVAMVGASAAVANAVFHATGKRIRHLPIRIEDLLQET</sequence>
<reference evidence="5 6" key="1">
    <citation type="submission" date="2019-07" db="EMBL/GenBank/DDBJ databases">
        <title>Diversity of Bacteria from Kongsfjorden, Arctic.</title>
        <authorList>
            <person name="Yu Y."/>
        </authorList>
    </citation>
    <scope>NUCLEOTIDE SEQUENCE [LARGE SCALE GENOMIC DNA]</scope>
    <source>
        <strain evidence="5 6">SM1922</strain>
    </source>
</reference>
<dbReference type="InterPro" id="IPR037165">
    <property type="entry name" value="AldOxase/xan_DH_Mopterin-bd_sf"/>
</dbReference>
<dbReference type="InterPro" id="IPR046867">
    <property type="entry name" value="AldOxase/xan_DH_MoCoBD2"/>
</dbReference>
<evidence type="ECO:0000313" key="6">
    <source>
        <dbReference type="Proteomes" id="UP000317288"/>
    </source>
</evidence>
<feature type="domain" description="Aldehyde oxidase/xanthine dehydrogenase a/b hammerhead" evidence="4">
    <location>
        <begin position="19"/>
        <end position="130"/>
    </location>
</feature>
<dbReference type="Pfam" id="PF02738">
    <property type="entry name" value="MoCoBD_1"/>
    <property type="match status" value="1"/>
</dbReference>
<dbReference type="InterPro" id="IPR000674">
    <property type="entry name" value="Ald_Oxase/Xan_DH_a/b"/>
</dbReference>